<evidence type="ECO:0000256" key="3">
    <source>
        <dbReference type="ARBA" id="ARBA00008178"/>
    </source>
</evidence>
<dbReference type="OrthoDB" id="9803010at2"/>
<evidence type="ECO:0000256" key="5">
    <source>
        <dbReference type="ARBA" id="ARBA00023027"/>
    </source>
</evidence>
<dbReference type="Gene3D" id="3.40.50.720">
    <property type="entry name" value="NAD(P)-binding Rossmann-like Domain"/>
    <property type="match status" value="1"/>
</dbReference>
<dbReference type="Pfam" id="PF16363">
    <property type="entry name" value="GDP_Man_Dehyd"/>
    <property type="match status" value="1"/>
</dbReference>
<dbReference type="InterPro" id="IPR016040">
    <property type="entry name" value="NAD(P)-bd_dom"/>
</dbReference>
<evidence type="ECO:0000256" key="2">
    <source>
        <dbReference type="ARBA" id="ARBA00001911"/>
    </source>
</evidence>
<dbReference type="NCBIfam" id="TIGR01181">
    <property type="entry name" value="dTDP_gluc_dehyt"/>
    <property type="match status" value="1"/>
</dbReference>
<dbReference type="RefSeq" id="WP_061496543.1">
    <property type="nucleotide sequence ID" value="NZ_CP010951.1"/>
</dbReference>
<keyword evidence="10" id="KW-1185">Reference proteome</keyword>
<name>A0A127JW64_9BURK</name>
<keyword evidence="9" id="KW-0167">Capsid protein</keyword>
<evidence type="ECO:0000259" key="8">
    <source>
        <dbReference type="Pfam" id="PF16363"/>
    </source>
</evidence>
<comment type="catalytic activity">
    <reaction evidence="1 7">
        <text>dTDP-alpha-D-glucose = dTDP-4-dehydro-6-deoxy-alpha-D-glucose + H2O</text>
        <dbReference type="Rhea" id="RHEA:17221"/>
        <dbReference type="ChEBI" id="CHEBI:15377"/>
        <dbReference type="ChEBI" id="CHEBI:57477"/>
        <dbReference type="ChEBI" id="CHEBI:57649"/>
        <dbReference type="EC" id="4.2.1.46"/>
    </reaction>
</comment>
<feature type="domain" description="NAD(P)-binding" evidence="8">
    <location>
        <begin position="3"/>
        <end position="321"/>
    </location>
</feature>
<evidence type="ECO:0000256" key="7">
    <source>
        <dbReference type="RuleBase" id="RU004473"/>
    </source>
</evidence>
<keyword evidence="5" id="KW-0520">NAD</keyword>
<protein>
    <recommendedName>
        <fullName evidence="4 7">dTDP-glucose 4,6-dehydratase</fullName>
        <ecNumber evidence="4 7">4.2.1.46</ecNumber>
    </recommendedName>
</protein>
<evidence type="ECO:0000313" key="9">
    <source>
        <dbReference type="EMBL" id="AMO22262.1"/>
    </source>
</evidence>
<organism evidence="9 10">
    <name type="scientific">Ramlibacter tataouinensis</name>
    <dbReference type="NCBI Taxonomy" id="94132"/>
    <lineage>
        <taxon>Bacteria</taxon>
        <taxon>Pseudomonadati</taxon>
        <taxon>Pseudomonadota</taxon>
        <taxon>Betaproteobacteria</taxon>
        <taxon>Burkholderiales</taxon>
        <taxon>Comamonadaceae</taxon>
        <taxon>Ramlibacter</taxon>
    </lineage>
</organism>
<sequence>MIFVTGGCGFIGSCFVLDWLRDQQEPLLNIDALTYAGHPGNLEAAAGNPNYHFVHGDIRDKSLMRDLFQQWKPRAIVHFAAESHVDRSIAAPSAFVDTNVTGTVNLLQAAQELVQTLPPEEAHAFRFLNVSTDEVFGSLEPTDAAFSEAHRYQPNSPYSASKASADHFVRAWWHTYQLPTITTNCSNNYGPRQFPEKLIPLVIHNALRGQPLPVYGDGMQVRDWLHVSDHCSALRAVLAQGRPGETYNIGGRSVMTNLDVVRGICAMLDELRPRATPHAGLITHVTDRRGHDRRYAIDDSRLAAELGWQPKMRFADGIRQTVQWYLDNSAWVESVTSGSYRQWVEQQYHSRAAR</sequence>
<dbReference type="AlphaFoldDB" id="A0A127JW64"/>
<proteinExistence type="inferred from homology"/>
<dbReference type="GO" id="GO:0008460">
    <property type="term" value="F:dTDP-glucose 4,6-dehydratase activity"/>
    <property type="evidence" value="ECO:0007669"/>
    <property type="project" value="UniProtKB-EC"/>
</dbReference>
<gene>
    <name evidence="9" type="ORF">UC35_04335</name>
</gene>
<evidence type="ECO:0000256" key="6">
    <source>
        <dbReference type="ARBA" id="ARBA00023239"/>
    </source>
</evidence>
<accession>A0A127JW64</accession>
<comment type="similarity">
    <text evidence="3 7">Belongs to the NAD(P)-dependent epimerase/dehydratase family. dTDP-glucose dehydratase subfamily.</text>
</comment>
<dbReference type="Proteomes" id="UP000070433">
    <property type="component" value="Chromosome"/>
</dbReference>
<dbReference type="CDD" id="cd05246">
    <property type="entry name" value="dTDP_GD_SDR_e"/>
    <property type="match status" value="1"/>
</dbReference>
<dbReference type="SUPFAM" id="SSF51735">
    <property type="entry name" value="NAD(P)-binding Rossmann-fold domains"/>
    <property type="match status" value="1"/>
</dbReference>
<dbReference type="InterPro" id="IPR036291">
    <property type="entry name" value="NAD(P)-bd_dom_sf"/>
</dbReference>
<dbReference type="PATRIC" id="fig|94132.3.peg.869"/>
<dbReference type="GO" id="GO:0009225">
    <property type="term" value="P:nucleotide-sugar metabolic process"/>
    <property type="evidence" value="ECO:0007669"/>
    <property type="project" value="InterPro"/>
</dbReference>
<evidence type="ECO:0000313" key="10">
    <source>
        <dbReference type="Proteomes" id="UP000070433"/>
    </source>
</evidence>
<keyword evidence="6 7" id="KW-0456">Lyase</keyword>
<comment type="cofactor">
    <cofactor evidence="2 7">
        <name>NAD(+)</name>
        <dbReference type="ChEBI" id="CHEBI:57540"/>
    </cofactor>
</comment>
<dbReference type="EC" id="4.2.1.46" evidence="4 7"/>
<dbReference type="EMBL" id="CP010951">
    <property type="protein sequence ID" value="AMO22262.1"/>
    <property type="molecule type" value="Genomic_DNA"/>
</dbReference>
<keyword evidence="9" id="KW-0946">Virion</keyword>
<evidence type="ECO:0000256" key="1">
    <source>
        <dbReference type="ARBA" id="ARBA00001539"/>
    </source>
</evidence>
<dbReference type="Gene3D" id="3.90.25.10">
    <property type="entry name" value="UDP-galactose 4-epimerase, domain 1"/>
    <property type="match status" value="1"/>
</dbReference>
<dbReference type="PANTHER" id="PTHR43000">
    <property type="entry name" value="DTDP-D-GLUCOSE 4,6-DEHYDRATASE-RELATED"/>
    <property type="match status" value="1"/>
</dbReference>
<dbReference type="InterPro" id="IPR005888">
    <property type="entry name" value="dTDP_Gluc_deHydtase"/>
</dbReference>
<reference evidence="9 10" key="1">
    <citation type="journal article" date="2014" name="Int. J. Syst. Evol. Microbiol.">
        <title>Ramlibacter solisilvae sp. nov., isolated from forest soil, and emended description of the genus Ramlibacter.</title>
        <authorList>
            <person name="Lee H.J."/>
            <person name="Lee S.H."/>
            <person name="Lee S.S."/>
            <person name="Lee J.S."/>
            <person name="Kim Y."/>
            <person name="Kim S.C."/>
            <person name="Jeon C.O."/>
        </authorList>
    </citation>
    <scope>NUCLEOTIDE SEQUENCE [LARGE SCALE GENOMIC DNA]</scope>
    <source>
        <strain evidence="9 10">5-10</strain>
    </source>
</reference>
<evidence type="ECO:0000256" key="4">
    <source>
        <dbReference type="ARBA" id="ARBA00011990"/>
    </source>
</evidence>